<evidence type="ECO:0000256" key="1">
    <source>
        <dbReference type="ARBA" id="ARBA00004651"/>
    </source>
</evidence>
<feature type="transmembrane region" description="Helical" evidence="8">
    <location>
        <begin position="396"/>
        <end position="415"/>
    </location>
</feature>
<feature type="transmembrane region" description="Helical" evidence="8">
    <location>
        <begin position="610"/>
        <end position="634"/>
    </location>
</feature>
<comment type="subcellular location">
    <subcellularLocation>
        <location evidence="1 8">Cell membrane</location>
        <topology evidence="1 8">Multi-pass membrane protein</topology>
    </subcellularLocation>
</comment>
<dbReference type="InterPro" id="IPR002350">
    <property type="entry name" value="Kazal_dom"/>
</dbReference>
<dbReference type="InterPro" id="IPR036058">
    <property type="entry name" value="Kazal_dom_sf"/>
</dbReference>
<organism evidence="12 13">
    <name type="scientific">Buteo japonicus</name>
    <dbReference type="NCBI Taxonomy" id="224669"/>
    <lineage>
        <taxon>Eukaryota</taxon>
        <taxon>Metazoa</taxon>
        <taxon>Chordata</taxon>
        <taxon>Craniata</taxon>
        <taxon>Vertebrata</taxon>
        <taxon>Euteleostomi</taxon>
        <taxon>Archelosauria</taxon>
        <taxon>Archosauria</taxon>
        <taxon>Dinosauria</taxon>
        <taxon>Saurischia</taxon>
        <taxon>Theropoda</taxon>
        <taxon>Coelurosauria</taxon>
        <taxon>Aves</taxon>
        <taxon>Neognathae</taxon>
        <taxon>Neoaves</taxon>
        <taxon>Telluraves</taxon>
        <taxon>Accipitrimorphae</taxon>
        <taxon>Accipitriformes</taxon>
        <taxon>Accipitridae</taxon>
        <taxon>Accipitrinae</taxon>
        <taxon>Buteo</taxon>
    </lineage>
</organism>
<dbReference type="NCBIfam" id="TIGR00805">
    <property type="entry name" value="oat"/>
    <property type="match status" value="1"/>
</dbReference>
<feature type="transmembrane region" description="Helical" evidence="8">
    <location>
        <begin position="520"/>
        <end position="544"/>
    </location>
</feature>
<accession>A0A8C0BMW6</accession>
<feature type="transmembrane region" description="Helical" evidence="8">
    <location>
        <begin position="358"/>
        <end position="384"/>
    </location>
</feature>
<feature type="region of interest" description="Disordered" evidence="9">
    <location>
        <begin position="644"/>
        <end position="681"/>
    </location>
</feature>
<reference evidence="12" key="2">
    <citation type="submission" date="2025-09" db="UniProtKB">
        <authorList>
            <consortium name="Ensembl"/>
        </authorList>
    </citation>
    <scope>IDENTIFICATION</scope>
</reference>
<feature type="transmembrane region" description="Helical" evidence="8">
    <location>
        <begin position="73"/>
        <end position="93"/>
    </location>
</feature>
<evidence type="ECO:0000256" key="2">
    <source>
        <dbReference type="ARBA" id="ARBA00009657"/>
    </source>
</evidence>
<dbReference type="GO" id="GO:0015347">
    <property type="term" value="F:sodium-independent organic anion transmembrane transporter activity"/>
    <property type="evidence" value="ECO:0007669"/>
    <property type="project" value="TreeGrafter"/>
</dbReference>
<keyword evidence="8" id="KW-0406">Ion transport</keyword>
<dbReference type="Gene3D" id="1.20.1250.20">
    <property type="entry name" value="MFS general substrate transporter like domains"/>
    <property type="match status" value="1"/>
</dbReference>
<dbReference type="InterPro" id="IPR004156">
    <property type="entry name" value="OATP"/>
</dbReference>
<dbReference type="Gene3D" id="3.30.60.30">
    <property type="match status" value="1"/>
</dbReference>
<evidence type="ECO:0000256" key="6">
    <source>
        <dbReference type="ARBA" id="ARBA00023136"/>
    </source>
</evidence>
<dbReference type="PROSITE" id="PS51465">
    <property type="entry name" value="KAZAL_2"/>
    <property type="match status" value="1"/>
</dbReference>
<dbReference type="PANTHER" id="PTHR11388">
    <property type="entry name" value="ORGANIC ANION TRANSPORTER"/>
    <property type="match status" value="1"/>
</dbReference>
<evidence type="ECO:0000256" key="3">
    <source>
        <dbReference type="ARBA" id="ARBA00022475"/>
    </source>
</evidence>
<keyword evidence="7" id="KW-1015">Disulfide bond</keyword>
<dbReference type="SUPFAM" id="SSF100895">
    <property type="entry name" value="Kazal-type serine protease inhibitors"/>
    <property type="match status" value="1"/>
</dbReference>
<evidence type="ECO:0000313" key="12">
    <source>
        <dbReference type="Ensembl" id="ENSBJAP00000019365.1"/>
    </source>
</evidence>
<dbReference type="GO" id="GO:0016323">
    <property type="term" value="C:basolateral plasma membrane"/>
    <property type="evidence" value="ECO:0007669"/>
    <property type="project" value="TreeGrafter"/>
</dbReference>
<keyword evidence="8" id="KW-0813">Transport</keyword>
<feature type="transmembrane region" description="Helical" evidence="8">
    <location>
        <begin position="105"/>
        <end position="126"/>
    </location>
</feature>
<feature type="compositionally biased region" description="Basic and acidic residues" evidence="9">
    <location>
        <begin position="654"/>
        <end position="666"/>
    </location>
</feature>
<evidence type="ECO:0000313" key="13">
    <source>
        <dbReference type="Proteomes" id="UP000694555"/>
    </source>
</evidence>
<dbReference type="SUPFAM" id="SSF103473">
    <property type="entry name" value="MFS general substrate transporter"/>
    <property type="match status" value="2"/>
</dbReference>
<evidence type="ECO:0000256" key="8">
    <source>
        <dbReference type="RuleBase" id="RU362056"/>
    </source>
</evidence>
<dbReference type="InterPro" id="IPR020846">
    <property type="entry name" value="MFS_dom"/>
</dbReference>
<feature type="domain" description="Major facilitator superfamily (MFS) profile" evidence="10">
    <location>
        <begin position="39"/>
        <end position="638"/>
    </location>
</feature>
<name>A0A8C0BMW6_9AVES</name>
<proteinExistence type="inferred from homology"/>
<keyword evidence="3" id="KW-1003">Cell membrane</keyword>
<dbReference type="Pfam" id="PF03137">
    <property type="entry name" value="OATP"/>
    <property type="match status" value="1"/>
</dbReference>
<evidence type="ECO:0000256" key="5">
    <source>
        <dbReference type="ARBA" id="ARBA00022989"/>
    </source>
</evidence>
<comment type="caution">
    <text evidence="8">Lacks conserved residue(s) required for the propagation of feature annotation.</text>
</comment>
<feature type="transmembrane region" description="Helical" evidence="8">
    <location>
        <begin position="326"/>
        <end position="346"/>
    </location>
</feature>
<feature type="transmembrane region" description="Helical" evidence="8">
    <location>
        <begin position="556"/>
        <end position="577"/>
    </location>
</feature>
<dbReference type="GO" id="GO:0015125">
    <property type="term" value="F:bile acid transmembrane transporter activity"/>
    <property type="evidence" value="ECO:0007669"/>
    <property type="project" value="TreeGrafter"/>
</dbReference>
<dbReference type="Ensembl" id="ENSBJAT00000019894.1">
    <property type="protein sequence ID" value="ENSBJAP00000019365.1"/>
    <property type="gene ID" value="ENSBJAG00000012723.1"/>
</dbReference>
<reference evidence="12" key="1">
    <citation type="submission" date="2025-08" db="UniProtKB">
        <authorList>
            <consortium name="Ensembl"/>
        </authorList>
    </citation>
    <scope>IDENTIFICATION</scope>
</reference>
<feature type="transmembrane region" description="Helical" evidence="8">
    <location>
        <begin position="205"/>
        <end position="228"/>
    </location>
</feature>
<dbReference type="PROSITE" id="PS50850">
    <property type="entry name" value="MFS"/>
    <property type="match status" value="1"/>
</dbReference>
<feature type="domain" description="Kazal-like" evidence="11">
    <location>
        <begin position="440"/>
        <end position="495"/>
    </location>
</feature>
<comment type="similarity">
    <text evidence="2 8">Belongs to the organo anion transporter (TC 2.A.60) family.</text>
</comment>
<dbReference type="Pfam" id="PF07648">
    <property type="entry name" value="Kazal_2"/>
    <property type="match status" value="1"/>
</dbReference>
<evidence type="ECO:0000256" key="7">
    <source>
        <dbReference type="ARBA" id="ARBA00023157"/>
    </source>
</evidence>
<dbReference type="GO" id="GO:0006811">
    <property type="term" value="P:monoatomic ion transport"/>
    <property type="evidence" value="ECO:0007669"/>
    <property type="project" value="UniProtKB-KW"/>
</dbReference>
<dbReference type="Proteomes" id="UP000694555">
    <property type="component" value="Unplaced"/>
</dbReference>
<sequence>MDRPITAGQLKDKSLFQDSDGSAVPAKSVCHICSKLKIFLGALAFSFFAKGLSGSYMKSMSSQIERRFEISSSIVGIIDGSFEIGNLMVMVLVSYLGPRVHRPKVIAVGCLIMSLGAFLSVMPQFLMGRYNYERITVTVDNSTILLELCSQKCKCLWPAGCEKTTNSYLWLFVLMGNLLRGIGEAPVMPLGVSYIDDFSKEENSAFYIGMFGPTLGFLLGSFCASLWVDVGVVDIGKRLINPKDTRWVGAWWLGLLICGAVNFIASLPFWFLPYSLPKEGENENLKITSTVMSKQLFSVFSRVYSIYLSIADFFPALKKLFGNPIFLVYIFLTILQYNSLVGLITYETKFMEQQFNVSVARAIFLIGVILLPITILGMFLGGFLIKKFKLHITEMAKFACITFIVAYLLNLLYFMCSCEVLQVAGLTAPYSGFHLSSPKTSFMASCNTDCSCKLDQWDPVCGDNGITYMTACFAGCKSSTGMGKNMVFHNCSCVEGRGHGLGNSSAVLGQCQRESCTKAFPYFLALQTACAFILALGGTPTYMIMFRSVSPDLKSFAVGIETLGGRVLGGLPAPIYFGALIDKTCLKWGTKNCGGSGSCRVYDTKTFRNVYLGLIAGLRAGCCLLYIVLSVLIMKRFKPDGKEMTNIKNTEGSTSKEPDTANRKEILPGARTSEESEETCM</sequence>
<evidence type="ECO:0000259" key="10">
    <source>
        <dbReference type="PROSITE" id="PS50850"/>
    </source>
</evidence>
<keyword evidence="4 8" id="KW-0812">Transmembrane</keyword>
<dbReference type="GO" id="GO:0043252">
    <property type="term" value="P:sodium-independent organic anion transport"/>
    <property type="evidence" value="ECO:0007669"/>
    <property type="project" value="TreeGrafter"/>
</dbReference>
<protein>
    <recommendedName>
        <fullName evidence="8">Solute carrier organic anion transporter family member</fullName>
    </recommendedName>
</protein>
<dbReference type="PANTHER" id="PTHR11388:SF83">
    <property type="entry name" value="SOLUTE CARRIER ORGANIC ANION TRANSPORTER FAMILY MEMBER"/>
    <property type="match status" value="1"/>
</dbReference>
<evidence type="ECO:0000256" key="4">
    <source>
        <dbReference type="ARBA" id="ARBA00022692"/>
    </source>
</evidence>
<keyword evidence="5 8" id="KW-1133">Transmembrane helix</keyword>
<evidence type="ECO:0000256" key="9">
    <source>
        <dbReference type="SAM" id="MobiDB-lite"/>
    </source>
</evidence>
<dbReference type="InterPro" id="IPR036259">
    <property type="entry name" value="MFS_trans_sf"/>
</dbReference>
<dbReference type="AlphaFoldDB" id="A0A8C0BMW6"/>
<keyword evidence="6 8" id="KW-0472">Membrane</keyword>
<feature type="transmembrane region" description="Helical" evidence="8">
    <location>
        <begin position="249"/>
        <end position="276"/>
    </location>
</feature>
<keyword evidence="13" id="KW-1185">Reference proteome</keyword>
<evidence type="ECO:0000259" key="11">
    <source>
        <dbReference type="PROSITE" id="PS51465"/>
    </source>
</evidence>